<feature type="domain" description="HTH cro/C1-type" evidence="4">
    <location>
        <begin position="12"/>
        <end position="66"/>
    </location>
</feature>
<gene>
    <name evidence="5" type="ORF">C273_02698</name>
</gene>
<dbReference type="SMART" id="SM00530">
    <property type="entry name" value="HTH_XRE"/>
    <property type="match status" value="1"/>
</dbReference>
<sequence length="183" mass="21215">MHNIQRTVSKNIYDYRRNENLSLEKLSQLTGVSKTMLNQIEKGESNPTITTLWKIANGLHIPLTTLITPKHNQISVIDKSDITPIYNHDQSTTVFPYFLYEEEKQFEMFKMEIQQNGEMLAEGHHSESEIYIIVTEGDVELEINDKSYQLSKDQGIRFKSDFKHIYRNIGKGVASIISSIQYK</sequence>
<evidence type="ECO:0000256" key="3">
    <source>
        <dbReference type="ARBA" id="ARBA00023163"/>
    </source>
</evidence>
<dbReference type="Gene3D" id="1.10.260.40">
    <property type="entry name" value="lambda repressor-like DNA-binding domains"/>
    <property type="match status" value="1"/>
</dbReference>
<evidence type="ECO:0000256" key="2">
    <source>
        <dbReference type="ARBA" id="ARBA00023125"/>
    </source>
</evidence>
<dbReference type="Gene3D" id="2.60.120.10">
    <property type="entry name" value="Jelly Rolls"/>
    <property type="match status" value="1"/>
</dbReference>
<keyword evidence="1" id="KW-0805">Transcription regulation</keyword>
<evidence type="ECO:0000313" key="6">
    <source>
        <dbReference type="Proteomes" id="UP000009885"/>
    </source>
</evidence>
<dbReference type="RefSeq" id="WP_009382390.1">
    <property type="nucleotide sequence ID" value="NZ_AMSQ01000003.1"/>
</dbReference>
<dbReference type="eggNOG" id="COG1396">
    <property type="taxonomic scope" value="Bacteria"/>
</dbReference>
<protein>
    <submittedName>
        <fullName evidence="5">Transcriptional regulator</fullName>
    </submittedName>
</protein>
<dbReference type="Pfam" id="PF07883">
    <property type="entry name" value="Cupin_2"/>
    <property type="match status" value="1"/>
</dbReference>
<dbReference type="InterPro" id="IPR010982">
    <property type="entry name" value="Lambda_DNA-bd_dom_sf"/>
</dbReference>
<proteinExistence type="predicted"/>
<dbReference type="OrthoDB" id="9781521at2"/>
<accession>K9B8N5</accession>
<dbReference type="InterPro" id="IPR014710">
    <property type="entry name" value="RmlC-like_jellyroll"/>
</dbReference>
<name>K9B8N5_9STAP</name>
<keyword evidence="2" id="KW-0238">DNA-binding</keyword>
<evidence type="ECO:0000256" key="1">
    <source>
        <dbReference type="ARBA" id="ARBA00023015"/>
    </source>
</evidence>
<dbReference type="InterPro" id="IPR050807">
    <property type="entry name" value="TransReg_Diox_bact_type"/>
</dbReference>
<comment type="caution">
    <text evidence="5">The sequence shown here is derived from an EMBL/GenBank/DDBJ whole genome shotgun (WGS) entry which is preliminary data.</text>
</comment>
<dbReference type="Proteomes" id="UP000009885">
    <property type="component" value="Unassembled WGS sequence"/>
</dbReference>
<keyword evidence="3" id="KW-0804">Transcription</keyword>
<dbReference type="EMBL" id="AMSQ01000003">
    <property type="protein sequence ID" value="EKU50140.1"/>
    <property type="molecule type" value="Genomic_DNA"/>
</dbReference>
<evidence type="ECO:0000259" key="4">
    <source>
        <dbReference type="PROSITE" id="PS50943"/>
    </source>
</evidence>
<dbReference type="PANTHER" id="PTHR46797:SF23">
    <property type="entry name" value="HTH-TYPE TRANSCRIPTIONAL REGULATOR SUTR"/>
    <property type="match status" value="1"/>
</dbReference>
<dbReference type="InterPro" id="IPR011051">
    <property type="entry name" value="RmlC_Cupin_sf"/>
</dbReference>
<keyword evidence="6" id="KW-1185">Reference proteome</keyword>
<dbReference type="InterPro" id="IPR001387">
    <property type="entry name" value="Cro/C1-type_HTH"/>
</dbReference>
<dbReference type="CDD" id="cd02209">
    <property type="entry name" value="cupin_XRE_C"/>
    <property type="match status" value="1"/>
</dbReference>
<dbReference type="SUPFAM" id="SSF51182">
    <property type="entry name" value="RmlC-like cupins"/>
    <property type="match status" value="1"/>
</dbReference>
<organism evidence="5 6">
    <name type="scientific">Staphylococcus massiliensis S46</name>
    <dbReference type="NCBI Taxonomy" id="1229783"/>
    <lineage>
        <taxon>Bacteria</taxon>
        <taxon>Bacillati</taxon>
        <taxon>Bacillota</taxon>
        <taxon>Bacilli</taxon>
        <taxon>Bacillales</taxon>
        <taxon>Staphylococcaceae</taxon>
        <taxon>Staphylococcus</taxon>
    </lineage>
</organism>
<reference evidence="5 6" key="1">
    <citation type="journal article" date="2013" name="Genome Announc.">
        <title>Genome Sequence of Staphylococcus massiliensis Strain S46, Isolated from the Surface of Healthy Human Skin.</title>
        <authorList>
            <person name="Srivastav R."/>
            <person name="Singh A."/>
            <person name="Jangir P.K."/>
            <person name="Kumari C."/>
            <person name="Muduli S."/>
            <person name="Sharma R."/>
        </authorList>
    </citation>
    <scope>NUCLEOTIDE SEQUENCE [LARGE SCALE GENOMIC DNA]</scope>
    <source>
        <strain evidence="5 6">S46</strain>
    </source>
</reference>
<dbReference type="PATRIC" id="fig|1229783.3.peg.546"/>
<dbReference type="GO" id="GO:0005829">
    <property type="term" value="C:cytosol"/>
    <property type="evidence" value="ECO:0007669"/>
    <property type="project" value="TreeGrafter"/>
</dbReference>
<evidence type="ECO:0000313" key="5">
    <source>
        <dbReference type="EMBL" id="EKU50140.1"/>
    </source>
</evidence>
<dbReference type="GO" id="GO:0003700">
    <property type="term" value="F:DNA-binding transcription factor activity"/>
    <property type="evidence" value="ECO:0007669"/>
    <property type="project" value="TreeGrafter"/>
</dbReference>
<dbReference type="AlphaFoldDB" id="K9B8N5"/>
<dbReference type="CDD" id="cd00093">
    <property type="entry name" value="HTH_XRE"/>
    <property type="match status" value="1"/>
</dbReference>
<dbReference type="GO" id="GO:0003677">
    <property type="term" value="F:DNA binding"/>
    <property type="evidence" value="ECO:0007669"/>
    <property type="project" value="UniProtKB-KW"/>
</dbReference>
<dbReference type="SUPFAM" id="SSF47413">
    <property type="entry name" value="lambda repressor-like DNA-binding domains"/>
    <property type="match status" value="1"/>
</dbReference>
<dbReference type="InterPro" id="IPR013096">
    <property type="entry name" value="Cupin_2"/>
</dbReference>
<dbReference type="Pfam" id="PF01381">
    <property type="entry name" value="HTH_3"/>
    <property type="match status" value="1"/>
</dbReference>
<dbReference type="eggNOG" id="COG1917">
    <property type="taxonomic scope" value="Bacteria"/>
</dbReference>
<dbReference type="PROSITE" id="PS50943">
    <property type="entry name" value="HTH_CROC1"/>
    <property type="match status" value="1"/>
</dbReference>
<dbReference type="PANTHER" id="PTHR46797">
    <property type="entry name" value="HTH-TYPE TRANSCRIPTIONAL REGULATOR"/>
    <property type="match status" value="1"/>
</dbReference>